<protein>
    <recommendedName>
        <fullName evidence="3">Porin family protein</fullName>
    </recommendedName>
</protein>
<dbReference type="Proteomes" id="UP000789359">
    <property type="component" value="Unassembled WGS sequence"/>
</dbReference>
<keyword evidence="2" id="KW-1185">Reference proteome</keyword>
<evidence type="ECO:0000313" key="2">
    <source>
        <dbReference type="Proteomes" id="UP000789359"/>
    </source>
</evidence>
<dbReference type="EMBL" id="CAJHOE010000003">
    <property type="protein sequence ID" value="CAD7288553.1"/>
    <property type="molecule type" value="Genomic_DNA"/>
</dbReference>
<evidence type="ECO:0000313" key="1">
    <source>
        <dbReference type="EMBL" id="CAD7288553.1"/>
    </source>
</evidence>
<accession>A0ABM8Q6Y6</accession>
<evidence type="ECO:0008006" key="3">
    <source>
        <dbReference type="Google" id="ProtNLM"/>
    </source>
</evidence>
<comment type="caution">
    <text evidence="1">The sequence shown here is derived from an EMBL/GenBank/DDBJ whole genome shotgun (WGS) entry which is preliminary data.</text>
</comment>
<gene>
    <name evidence="1" type="ORF">LMG8286_01392</name>
</gene>
<dbReference type="RefSeq" id="WP_230057140.1">
    <property type="nucleotide sequence ID" value="NZ_CAJHOE010000003.1"/>
</dbReference>
<dbReference type="InterPro" id="IPR011250">
    <property type="entry name" value="OMP/PagP_B-barrel"/>
</dbReference>
<dbReference type="Gene3D" id="2.40.160.20">
    <property type="match status" value="1"/>
</dbReference>
<name>A0ABM8Q6Y6_9BACT</name>
<organism evidence="1 2">
    <name type="scientific">Campylobacter suis</name>
    <dbReference type="NCBI Taxonomy" id="2790657"/>
    <lineage>
        <taxon>Bacteria</taxon>
        <taxon>Pseudomonadati</taxon>
        <taxon>Campylobacterota</taxon>
        <taxon>Epsilonproteobacteria</taxon>
        <taxon>Campylobacterales</taxon>
        <taxon>Campylobacteraceae</taxon>
        <taxon>Campylobacter</taxon>
    </lineage>
</organism>
<proteinExistence type="predicted"/>
<sequence>MKDIVVKTLLLGSFLAVGVMAEDRFIGVEVGYDKSILKGNIDDDKAIMSGKPDDTRANIGFKIGQDLESYRIYGSYVYDTKASESGKISGTNDNYNINWKKHKLLVGVDFTPELSQNFRALLGVYTGLAIANIDLNMPITSNGITYGGAYAKNLKGWVVGGKVGGLYDFDEQSELEFGVKAEYTKYKNFDIGSANFKFKETAYGPYLGYNYKF</sequence>
<dbReference type="SUPFAM" id="SSF56925">
    <property type="entry name" value="OMPA-like"/>
    <property type="match status" value="1"/>
</dbReference>
<reference evidence="1 2" key="1">
    <citation type="submission" date="2020-11" db="EMBL/GenBank/DDBJ databases">
        <authorList>
            <person name="Peeters C."/>
        </authorList>
    </citation>
    <scope>NUCLEOTIDE SEQUENCE [LARGE SCALE GENOMIC DNA]</scope>
    <source>
        <strain evidence="1 2">LMG 8286</strain>
    </source>
</reference>